<evidence type="ECO:0000313" key="8">
    <source>
        <dbReference type="EMBL" id="KAF4657713.1"/>
    </source>
</evidence>
<feature type="transmembrane region" description="Helical" evidence="7">
    <location>
        <begin position="495"/>
        <end position="518"/>
    </location>
</feature>
<feature type="transmembrane region" description="Helical" evidence="7">
    <location>
        <begin position="256"/>
        <end position="278"/>
    </location>
</feature>
<feature type="transmembrane region" description="Helical" evidence="7">
    <location>
        <begin position="183"/>
        <end position="201"/>
    </location>
</feature>
<feature type="compositionally biased region" description="Polar residues" evidence="6">
    <location>
        <begin position="385"/>
        <end position="396"/>
    </location>
</feature>
<dbReference type="PANTHER" id="PTHR30341">
    <property type="entry name" value="SODIUM ION/PROTON ANTIPORTER NHAA-RELATED"/>
    <property type="match status" value="1"/>
</dbReference>
<dbReference type="Pfam" id="PF06965">
    <property type="entry name" value="Na_H_antiport_1"/>
    <property type="match status" value="1"/>
</dbReference>
<feature type="transmembrane region" description="Helical" evidence="7">
    <location>
        <begin position="337"/>
        <end position="370"/>
    </location>
</feature>
<feature type="region of interest" description="Disordered" evidence="6">
    <location>
        <begin position="385"/>
        <end position="410"/>
    </location>
</feature>
<comment type="caution">
    <text evidence="8">The sequence shown here is derived from an EMBL/GenBank/DDBJ whole genome shotgun (WGS) entry which is preliminary data.</text>
</comment>
<evidence type="ECO:0000313" key="9">
    <source>
        <dbReference type="Proteomes" id="UP000591131"/>
    </source>
</evidence>
<dbReference type="GO" id="GO:0005886">
    <property type="term" value="C:plasma membrane"/>
    <property type="evidence" value="ECO:0007669"/>
    <property type="project" value="UniProtKB-SubCell"/>
</dbReference>
<feature type="transmembrane region" description="Helical" evidence="7">
    <location>
        <begin position="126"/>
        <end position="146"/>
    </location>
</feature>
<feature type="transmembrane region" description="Helical" evidence="7">
    <location>
        <begin position="213"/>
        <end position="236"/>
    </location>
</feature>
<proteinExistence type="predicted"/>
<dbReference type="InterPro" id="IPR023171">
    <property type="entry name" value="Na/H_antiporter_dom_sf"/>
</dbReference>
<feature type="transmembrane region" description="Helical" evidence="7">
    <location>
        <begin position="461"/>
        <end position="483"/>
    </location>
</feature>
<dbReference type="Gene3D" id="1.20.1530.10">
    <property type="entry name" value="Na+/H+ antiporter like domain"/>
    <property type="match status" value="1"/>
</dbReference>
<comment type="subcellular location">
    <subcellularLocation>
        <location evidence="1">Cell inner membrane</location>
        <topology evidence="1">Multi-pass membrane protein</topology>
    </subcellularLocation>
</comment>
<evidence type="ECO:0000256" key="4">
    <source>
        <dbReference type="ARBA" id="ARBA00022989"/>
    </source>
</evidence>
<feature type="transmembrane region" description="Helical" evidence="7">
    <location>
        <begin position="285"/>
        <end position="307"/>
    </location>
</feature>
<evidence type="ECO:0000256" key="2">
    <source>
        <dbReference type="ARBA" id="ARBA00022475"/>
    </source>
</evidence>
<evidence type="ECO:0000256" key="7">
    <source>
        <dbReference type="SAM" id="Phobius"/>
    </source>
</evidence>
<feature type="transmembrane region" description="Helical" evidence="7">
    <location>
        <begin position="431"/>
        <end position="449"/>
    </location>
</feature>
<feature type="transmembrane region" description="Helical" evidence="7">
    <location>
        <begin position="530"/>
        <end position="549"/>
    </location>
</feature>
<reference evidence="8 9" key="1">
    <citation type="submission" date="2020-04" db="EMBL/GenBank/DDBJ databases">
        <title>Perkinsus chesapeaki whole genome sequence.</title>
        <authorList>
            <person name="Bogema D.R."/>
        </authorList>
    </citation>
    <scope>NUCLEOTIDE SEQUENCE [LARGE SCALE GENOMIC DNA]</scope>
    <source>
        <strain evidence="8">ATCC PRA-425</strain>
    </source>
</reference>
<keyword evidence="2" id="KW-1003">Cell membrane</keyword>
<dbReference type="EMBL" id="JAAPAO010000527">
    <property type="protein sequence ID" value="KAF4657713.1"/>
    <property type="molecule type" value="Genomic_DNA"/>
</dbReference>
<keyword evidence="5 7" id="KW-0472">Membrane</keyword>
<dbReference type="Proteomes" id="UP000591131">
    <property type="component" value="Unassembled WGS sequence"/>
</dbReference>
<dbReference type="PANTHER" id="PTHR30341:SF0">
    <property type="entry name" value="NA(+)_H(+) ANTIPORTER NHAA"/>
    <property type="match status" value="1"/>
</dbReference>
<keyword evidence="9" id="KW-1185">Reference proteome</keyword>
<dbReference type="GO" id="GO:0006885">
    <property type="term" value="P:regulation of pH"/>
    <property type="evidence" value="ECO:0007669"/>
    <property type="project" value="InterPro"/>
</dbReference>
<dbReference type="InterPro" id="IPR004670">
    <property type="entry name" value="NhaA"/>
</dbReference>
<dbReference type="OrthoDB" id="416108at2759"/>
<gene>
    <name evidence="8" type="ORF">FOL47_008323</name>
</gene>
<evidence type="ECO:0000256" key="6">
    <source>
        <dbReference type="SAM" id="MobiDB-lite"/>
    </source>
</evidence>
<evidence type="ECO:0000256" key="1">
    <source>
        <dbReference type="ARBA" id="ARBA00004429"/>
    </source>
</evidence>
<keyword evidence="4 7" id="KW-1133">Transmembrane helix</keyword>
<sequence>MASEEATMDTLKDTTLNHDDRIPEIPHNEISAEQVAMYRCYTEHLPHYGFVKPGNAQEELEMSPNRLSPEFIAEEIEFGRAHTQPISLFEHRRRHVHHNLNKRDKFFRGHDEKLHEGGDSATKRLVTIYFVPLQLGVITGLIWANIDYDNYVYVWGTSDDESVDLGFTIAHHPVTLHFILNDIFMAFFFGIAMVEIVLALLPGGALSPISKAAVPLICTLGGILGPIGVFFSLMYIQKAAGAFDNSEFAFSELLEGWGVVVATDISIAWLVATLVFGSAHTAIRFLLVLAVADDVGGMLIIAFFYPSEHDSNPWYLFMCVGACLVASLLRFFKFRHWLWYICLSAPLAWYGLLASGVHASLALCLVVPFMPKYIYLDGDASQNVSEPTTAASPVEQQQEEGPPNTNHGEMVINGKRAVEGPLERFDHDCSFFVHCGLLFFALANAGVQFTKDAFGWITFNVAISLIVGKCIGIFSFGSIALFIPHLTLPHGMGHLHLFLVGVVSGVGLTVALVVAHAAYTQRELLDQAKLGALLSLLAGPIAISLGMLLRIPKVSAPPPTGPPT</sequence>
<evidence type="ECO:0000256" key="3">
    <source>
        <dbReference type="ARBA" id="ARBA00022692"/>
    </source>
</evidence>
<dbReference type="GO" id="GO:0015385">
    <property type="term" value="F:sodium:proton antiporter activity"/>
    <property type="evidence" value="ECO:0007669"/>
    <property type="project" value="TreeGrafter"/>
</dbReference>
<protein>
    <submittedName>
        <fullName evidence="8">Uncharacterized protein</fullName>
    </submittedName>
</protein>
<dbReference type="AlphaFoldDB" id="A0A7J6LEU0"/>
<evidence type="ECO:0000256" key="5">
    <source>
        <dbReference type="ARBA" id="ARBA00023136"/>
    </source>
</evidence>
<feature type="transmembrane region" description="Helical" evidence="7">
    <location>
        <begin position="313"/>
        <end position="332"/>
    </location>
</feature>
<keyword evidence="3 7" id="KW-0812">Transmembrane</keyword>
<accession>A0A7J6LEU0</accession>
<organism evidence="8 9">
    <name type="scientific">Perkinsus chesapeaki</name>
    <name type="common">Clam parasite</name>
    <name type="synonym">Perkinsus andrewsi</name>
    <dbReference type="NCBI Taxonomy" id="330153"/>
    <lineage>
        <taxon>Eukaryota</taxon>
        <taxon>Sar</taxon>
        <taxon>Alveolata</taxon>
        <taxon>Perkinsozoa</taxon>
        <taxon>Perkinsea</taxon>
        <taxon>Perkinsida</taxon>
        <taxon>Perkinsidae</taxon>
        <taxon>Perkinsus</taxon>
    </lineage>
</organism>
<name>A0A7J6LEU0_PERCH</name>